<dbReference type="GO" id="GO:0030288">
    <property type="term" value="C:outer membrane-bounded periplasmic space"/>
    <property type="evidence" value="ECO:0007669"/>
    <property type="project" value="TreeGrafter"/>
</dbReference>
<dbReference type="SUPFAM" id="SSF53850">
    <property type="entry name" value="Periplasmic binding protein-like II"/>
    <property type="match status" value="1"/>
</dbReference>
<comment type="subcellular location">
    <subcellularLocation>
        <location evidence="1">Periplasm</location>
    </subcellularLocation>
</comment>
<evidence type="ECO:0000256" key="1">
    <source>
        <dbReference type="ARBA" id="ARBA00004418"/>
    </source>
</evidence>
<dbReference type="Pfam" id="PF00496">
    <property type="entry name" value="SBP_bac_5"/>
    <property type="match status" value="1"/>
</dbReference>
<dbReference type="PANTHER" id="PTHR30290:SF37">
    <property type="entry name" value="NICKEL-BINDING PERIPLASMIC PROTEIN"/>
    <property type="match status" value="1"/>
</dbReference>
<feature type="signal peptide" evidence="3">
    <location>
        <begin position="1"/>
        <end position="22"/>
    </location>
</feature>
<dbReference type="AlphaFoldDB" id="A0A285UTA5"/>
<proteinExistence type="inferred from homology"/>
<dbReference type="PIRSF" id="PIRSF002741">
    <property type="entry name" value="MppA"/>
    <property type="match status" value="1"/>
</dbReference>
<dbReference type="Proteomes" id="UP000219167">
    <property type="component" value="Unassembled WGS sequence"/>
</dbReference>
<dbReference type="GO" id="GO:0016151">
    <property type="term" value="F:nickel cation binding"/>
    <property type="evidence" value="ECO:0007669"/>
    <property type="project" value="InterPro"/>
</dbReference>
<evidence type="ECO:0000256" key="2">
    <source>
        <dbReference type="ARBA" id="ARBA00005695"/>
    </source>
</evidence>
<dbReference type="OrthoDB" id="9801912at2"/>
<evidence type="ECO:0000313" key="6">
    <source>
        <dbReference type="Proteomes" id="UP000219167"/>
    </source>
</evidence>
<dbReference type="GO" id="GO:0015833">
    <property type="term" value="P:peptide transport"/>
    <property type="evidence" value="ECO:0007669"/>
    <property type="project" value="TreeGrafter"/>
</dbReference>
<dbReference type="Gene3D" id="3.40.190.10">
    <property type="entry name" value="Periplasmic binding protein-like II"/>
    <property type="match status" value="1"/>
</dbReference>
<dbReference type="Gene3D" id="3.10.105.10">
    <property type="entry name" value="Dipeptide-binding Protein, Domain 3"/>
    <property type="match status" value="1"/>
</dbReference>
<comment type="similarity">
    <text evidence="2">Belongs to the bacterial solute-binding protein 5 family.</text>
</comment>
<keyword evidence="6" id="KW-1185">Reference proteome</keyword>
<dbReference type="InterPro" id="IPR039424">
    <property type="entry name" value="SBP_5"/>
</dbReference>
<dbReference type="RefSeq" id="WP_097141767.1">
    <property type="nucleotide sequence ID" value="NZ_OBQD01000014.1"/>
</dbReference>
<dbReference type="InterPro" id="IPR000914">
    <property type="entry name" value="SBP_5_dom"/>
</dbReference>
<evidence type="ECO:0000256" key="3">
    <source>
        <dbReference type="SAM" id="SignalP"/>
    </source>
</evidence>
<dbReference type="EMBL" id="OBQD01000014">
    <property type="protein sequence ID" value="SOC45165.1"/>
    <property type="molecule type" value="Genomic_DNA"/>
</dbReference>
<feature type="domain" description="Solute-binding protein family 5" evidence="4">
    <location>
        <begin position="65"/>
        <end position="434"/>
    </location>
</feature>
<reference evidence="5 6" key="1">
    <citation type="submission" date="2017-08" db="EMBL/GenBank/DDBJ databases">
        <authorList>
            <person name="de Groot N.N."/>
        </authorList>
    </citation>
    <scope>NUCLEOTIDE SEQUENCE [LARGE SCALE GENOMIC DNA]</scope>
    <source>
        <strain evidence="5 6">JC85</strain>
    </source>
</reference>
<dbReference type="PANTHER" id="PTHR30290">
    <property type="entry name" value="PERIPLASMIC BINDING COMPONENT OF ABC TRANSPORTER"/>
    <property type="match status" value="1"/>
</dbReference>
<dbReference type="CDD" id="cd08489">
    <property type="entry name" value="PBP2_NikA"/>
    <property type="match status" value="1"/>
</dbReference>
<feature type="chain" id="PRO_5012899684" evidence="3">
    <location>
        <begin position="23"/>
        <end position="520"/>
    </location>
</feature>
<evidence type="ECO:0000313" key="5">
    <source>
        <dbReference type="EMBL" id="SOC45165.1"/>
    </source>
</evidence>
<accession>A0A285UTA5</accession>
<dbReference type="GO" id="GO:1904680">
    <property type="term" value="F:peptide transmembrane transporter activity"/>
    <property type="evidence" value="ECO:0007669"/>
    <property type="project" value="TreeGrafter"/>
</dbReference>
<dbReference type="InterPro" id="IPR011980">
    <property type="entry name" value="CntA-like"/>
</dbReference>
<dbReference type="InterPro" id="IPR030678">
    <property type="entry name" value="Peptide/Ni-bd"/>
</dbReference>
<dbReference type="GO" id="GO:0043190">
    <property type="term" value="C:ATP-binding cassette (ABC) transporter complex"/>
    <property type="evidence" value="ECO:0007669"/>
    <property type="project" value="InterPro"/>
</dbReference>
<evidence type="ECO:0000259" key="4">
    <source>
        <dbReference type="Pfam" id="PF00496"/>
    </source>
</evidence>
<dbReference type="GO" id="GO:0020037">
    <property type="term" value="F:heme binding"/>
    <property type="evidence" value="ECO:0007669"/>
    <property type="project" value="InterPro"/>
</dbReference>
<dbReference type="NCBIfam" id="TIGR02294">
    <property type="entry name" value="nickel_nikA"/>
    <property type="match status" value="1"/>
</dbReference>
<sequence>MFRLLSSAALALSLLLPVGASAQTLDFSWSQNVGPLNPHAYSPNQMFAQAMVYESLVKYQADGTVAPWLAESWTVSADGKTFTFKLRPGVKFSDGEAFNAKAVEKNFQTVLSNASNHDWLGLVEALASVKAIDDLTVEMVVKHAYYPLLQELSLVRPVRFLAPQAFPDSGNTADGIKAPIGTGPWVLTESVLGQYDVFTRNETYWGTKPTFEKVVVKVIADPNTRAIALETGEIDLIYGTDGQITPDTFKRLSEEGYQTGISAPFETLALALHTGKAPTNDLAVRKAINHAVNKDAIIDGIFYGTQRRADTLFSTAVPYADIGLKPYDFNQEKAKAELDAAGWTLPAGQTVRSKDGQPLAMDLVYRAADAVMKSISEVVQADLAAIGIEVRLVGAEDTEFYGRQNDGNFQLIFNSTWGAPYDPHAFASSMRVPSHADFQAQSGLKEKHAIDAAIGAALASTDEAERQAKYDFIMRTLHDEAVYLPISYATAISVLGKDVTGLSFGVTSYEFPFDTIKPVE</sequence>
<name>A0A285UTA5_9HYPH</name>
<protein>
    <submittedName>
        <fullName evidence="5">Nickel transport system substrate-binding protein</fullName>
    </submittedName>
</protein>
<organism evidence="5 6">
    <name type="scientific">Rhizobium subbaraonis</name>
    <dbReference type="NCBI Taxonomy" id="908946"/>
    <lineage>
        <taxon>Bacteria</taxon>
        <taxon>Pseudomonadati</taxon>
        <taxon>Pseudomonadota</taxon>
        <taxon>Alphaproteobacteria</taxon>
        <taxon>Hyphomicrobiales</taxon>
        <taxon>Rhizobiaceae</taxon>
        <taxon>Rhizobium/Agrobacterium group</taxon>
        <taxon>Rhizobium</taxon>
    </lineage>
</organism>
<gene>
    <name evidence="5" type="ORF">SAMN05892877_11439</name>
</gene>
<keyword evidence="3" id="KW-0732">Signal</keyword>
<dbReference type="GO" id="GO:0015675">
    <property type="term" value="P:nickel cation transport"/>
    <property type="evidence" value="ECO:0007669"/>
    <property type="project" value="InterPro"/>
</dbReference>